<proteinExistence type="predicted"/>
<protein>
    <submittedName>
        <fullName evidence="2">Uncharacterized protein</fullName>
    </submittedName>
</protein>
<gene>
    <name evidence="2" type="ORF">PHYPSEUDO_008075</name>
</gene>
<keyword evidence="3" id="KW-1185">Reference proteome</keyword>
<feature type="region of interest" description="Disordered" evidence="1">
    <location>
        <begin position="179"/>
        <end position="201"/>
    </location>
</feature>
<name>A0A8T1VEY0_9STRA</name>
<feature type="region of interest" description="Disordered" evidence="1">
    <location>
        <begin position="1"/>
        <end position="21"/>
    </location>
</feature>
<dbReference type="AlphaFoldDB" id="A0A8T1VEY0"/>
<dbReference type="EMBL" id="JAGDFM010000325">
    <property type="protein sequence ID" value="KAG7379857.1"/>
    <property type="molecule type" value="Genomic_DNA"/>
</dbReference>
<comment type="caution">
    <text evidence="2">The sequence shown here is derived from an EMBL/GenBank/DDBJ whole genome shotgun (WGS) entry which is preliminary data.</text>
</comment>
<accession>A0A8T1VEY0</accession>
<reference evidence="2" key="1">
    <citation type="submission" date="2021-02" db="EMBL/GenBank/DDBJ databases">
        <authorList>
            <person name="Palmer J.M."/>
        </authorList>
    </citation>
    <scope>NUCLEOTIDE SEQUENCE</scope>
    <source>
        <strain evidence="2">SCRP734</strain>
    </source>
</reference>
<evidence type="ECO:0000313" key="2">
    <source>
        <dbReference type="EMBL" id="KAG7379857.1"/>
    </source>
</evidence>
<organism evidence="2 3">
    <name type="scientific">Phytophthora pseudosyringae</name>
    <dbReference type="NCBI Taxonomy" id="221518"/>
    <lineage>
        <taxon>Eukaryota</taxon>
        <taxon>Sar</taxon>
        <taxon>Stramenopiles</taxon>
        <taxon>Oomycota</taxon>
        <taxon>Peronosporomycetes</taxon>
        <taxon>Peronosporales</taxon>
        <taxon>Peronosporaceae</taxon>
        <taxon>Phytophthora</taxon>
    </lineage>
</organism>
<dbReference type="Proteomes" id="UP000694044">
    <property type="component" value="Unassembled WGS sequence"/>
</dbReference>
<sequence>MPKRRAASAPELKKPQRLAAASPDATTLSDLVTLLHLQLVPFLTPRELSRLLRCLSHALKPALRESVATAGLKRFYERDAVHFGQQCCSDWHQLVPEEAEGAEGPCLECFPVPPKDLPLPRLFDARVHLLEAACLAAEGFAAVCDGVLQMHYGQFASPRFGSMQPVVFSLAAALEKQRGEEHIRTTNSRKGGQKETQDDEIDTDDVAQLTKLLDTVKMGVGTQFFSGRKQNCTPTNAVEAHWRSIEVDRETGTTTCRYCEYIAEHSSKHRCERCTQVFARLLQQHCKALYQPLKLFMSRHLKHVRYVKPCRGWNCTNDDFQGDYLMDLIAGFTPAGVLCGIYLTDLRILPRMISDRLALGAFKPVVEHRPLG</sequence>
<evidence type="ECO:0000256" key="1">
    <source>
        <dbReference type="SAM" id="MobiDB-lite"/>
    </source>
</evidence>
<evidence type="ECO:0000313" key="3">
    <source>
        <dbReference type="Proteomes" id="UP000694044"/>
    </source>
</evidence>
<dbReference type="OrthoDB" id="117712at2759"/>